<feature type="domain" description="Methyltransferase" evidence="1">
    <location>
        <begin position="52"/>
        <end position="147"/>
    </location>
</feature>
<proteinExistence type="predicted"/>
<dbReference type="InterPro" id="IPR029063">
    <property type="entry name" value="SAM-dependent_MTases_sf"/>
</dbReference>
<dbReference type="AlphaFoldDB" id="A0A927LZ71"/>
<dbReference type="EMBL" id="JADBEB010000001">
    <property type="protein sequence ID" value="MBE1485094.1"/>
    <property type="molecule type" value="Genomic_DNA"/>
</dbReference>
<protein>
    <submittedName>
        <fullName evidence="2">tRNA (Cmo5U34)-methyltransferase</fullName>
        <ecNumber evidence="2">2.1.1.-</ecNumber>
    </submittedName>
</protein>
<organism evidence="2 3">
    <name type="scientific">Plantactinospora soyae</name>
    <dbReference type="NCBI Taxonomy" id="1544732"/>
    <lineage>
        <taxon>Bacteria</taxon>
        <taxon>Bacillati</taxon>
        <taxon>Actinomycetota</taxon>
        <taxon>Actinomycetes</taxon>
        <taxon>Micromonosporales</taxon>
        <taxon>Micromonosporaceae</taxon>
        <taxon>Plantactinospora</taxon>
    </lineage>
</organism>
<dbReference type="Proteomes" id="UP000649753">
    <property type="component" value="Unassembled WGS sequence"/>
</dbReference>
<dbReference type="GO" id="GO:0032259">
    <property type="term" value="P:methylation"/>
    <property type="evidence" value="ECO:0007669"/>
    <property type="project" value="UniProtKB-KW"/>
</dbReference>
<dbReference type="PANTHER" id="PTHR43591:SF97">
    <property type="entry name" value="CLASS I SAM-DEPENDENT METHYLTRANSFERASE"/>
    <property type="match status" value="1"/>
</dbReference>
<dbReference type="Pfam" id="PF13649">
    <property type="entry name" value="Methyltransf_25"/>
    <property type="match status" value="1"/>
</dbReference>
<comment type="caution">
    <text evidence="2">The sequence shown here is derived from an EMBL/GenBank/DDBJ whole genome shotgun (WGS) entry which is preliminary data.</text>
</comment>
<evidence type="ECO:0000313" key="3">
    <source>
        <dbReference type="Proteomes" id="UP000649753"/>
    </source>
</evidence>
<dbReference type="PANTHER" id="PTHR43591">
    <property type="entry name" value="METHYLTRANSFERASE"/>
    <property type="match status" value="1"/>
</dbReference>
<evidence type="ECO:0000313" key="2">
    <source>
        <dbReference type="EMBL" id="MBE1485094.1"/>
    </source>
</evidence>
<keyword evidence="2" id="KW-0489">Methyltransferase</keyword>
<dbReference type="RefSeq" id="WP_192765353.1">
    <property type="nucleotide sequence ID" value="NZ_JADBEB010000001.1"/>
</dbReference>
<dbReference type="EC" id="2.1.1.-" evidence="2"/>
<dbReference type="CDD" id="cd02440">
    <property type="entry name" value="AdoMet_MTases"/>
    <property type="match status" value="1"/>
</dbReference>
<name>A0A927LZ71_9ACTN</name>
<keyword evidence="2" id="KW-0808">Transferase</keyword>
<dbReference type="Gene3D" id="3.40.50.150">
    <property type="entry name" value="Vaccinia Virus protein VP39"/>
    <property type="match status" value="1"/>
</dbReference>
<reference evidence="2" key="1">
    <citation type="submission" date="2020-10" db="EMBL/GenBank/DDBJ databases">
        <title>Sequencing the genomes of 1000 actinobacteria strains.</title>
        <authorList>
            <person name="Klenk H.-P."/>
        </authorList>
    </citation>
    <scope>NUCLEOTIDE SEQUENCE</scope>
    <source>
        <strain evidence="2">DSM 46832</strain>
    </source>
</reference>
<dbReference type="InterPro" id="IPR041698">
    <property type="entry name" value="Methyltransf_25"/>
</dbReference>
<sequence>MAVVSLFEAVAGSYDESRRRLVPCFDDFYGTAVEVAAPPLRRALASGRTPSVLDLGAGTGLLSLLLAAAVPGVRPTLVDGAPAMLAVAEGQLTRRGVPHETVVADLTAPLPGGPYDAVVSALAIHHLDDAGKRDLYRRIRQVLVPGGVFVNAEQVAGATPDLDHRYDEMWLAQVLALGATEAEIAGARERMRHDRPAPLPDQCRWLVESGFVGVDCFYKSWRFAVFGGRRELE</sequence>
<keyword evidence="3" id="KW-1185">Reference proteome</keyword>
<evidence type="ECO:0000259" key="1">
    <source>
        <dbReference type="Pfam" id="PF13649"/>
    </source>
</evidence>
<dbReference type="GO" id="GO:0008168">
    <property type="term" value="F:methyltransferase activity"/>
    <property type="evidence" value="ECO:0007669"/>
    <property type="project" value="UniProtKB-KW"/>
</dbReference>
<gene>
    <name evidence="2" type="ORF">H4W31_000732</name>
</gene>
<dbReference type="SUPFAM" id="SSF53335">
    <property type="entry name" value="S-adenosyl-L-methionine-dependent methyltransferases"/>
    <property type="match status" value="1"/>
</dbReference>
<accession>A0A927LZ71</accession>